<name>A0A316HZZ2_9GAMM</name>
<feature type="domain" description="Acyltransferase 3" evidence="2">
    <location>
        <begin position="16"/>
        <end position="313"/>
    </location>
</feature>
<accession>A0A316HZZ2</accession>
<dbReference type="OrthoDB" id="9767863at2"/>
<dbReference type="EMBL" id="QGHC01000008">
    <property type="protein sequence ID" value="PWK85715.1"/>
    <property type="molecule type" value="Genomic_DNA"/>
</dbReference>
<organism evidence="3 4">
    <name type="scientific">Fulvimonas soli</name>
    <dbReference type="NCBI Taxonomy" id="155197"/>
    <lineage>
        <taxon>Bacteria</taxon>
        <taxon>Pseudomonadati</taxon>
        <taxon>Pseudomonadota</taxon>
        <taxon>Gammaproteobacteria</taxon>
        <taxon>Lysobacterales</taxon>
        <taxon>Rhodanobacteraceae</taxon>
        <taxon>Fulvimonas</taxon>
    </lineage>
</organism>
<keyword evidence="1" id="KW-1133">Transmembrane helix</keyword>
<comment type="caution">
    <text evidence="3">The sequence shown here is derived from an EMBL/GenBank/DDBJ whole genome shotgun (WGS) entry which is preliminary data.</text>
</comment>
<reference evidence="3 4" key="1">
    <citation type="submission" date="2018-05" db="EMBL/GenBank/DDBJ databases">
        <title>Genomic Encyclopedia of Type Strains, Phase IV (KMG-IV): sequencing the most valuable type-strain genomes for metagenomic binning, comparative biology and taxonomic classification.</title>
        <authorList>
            <person name="Goeker M."/>
        </authorList>
    </citation>
    <scope>NUCLEOTIDE SEQUENCE [LARGE SCALE GENOMIC DNA]</scope>
    <source>
        <strain evidence="3 4">DSM 14263</strain>
    </source>
</reference>
<feature type="transmembrane region" description="Helical" evidence="1">
    <location>
        <begin position="7"/>
        <end position="31"/>
    </location>
</feature>
<feature type="transmembrane region" description="Helical" evidence="1">
    <location>
        <begin position="76"/>
        <end position="97"/>
    </location>
</feature>
<dbReference type="GO" id="GO:0016747">
    <property type="term" value="F:acyltransferase activity, transferring groups other than amino-acyl groups"/>
    <property type="evidence" value="ECO:0007669"/>
    <property type="project" value="InterPro"/>
</dbReference>
<sequence length="341" mass="38281">MSGRPAFGYWFGFGSWRLLLAILVVLSHLWAGMIDGYAAYAVWGFFVLSGYLMTYVLRRKYGFEATGLLAYAYNRFIRIVPSYYLALLAGVVTILALKYCVDLTRLNPQFAMPHGREWLNPLTLLPVFRGSNLPVPVSSALATEVGMYLLMPLLARSRSGAWLALVLGVVANATAGFGMQSFAERYTYFQTCLFAFAAGSLTAHYIEELRRLAMPALALAAWIAHGLIWLKWDPWPWTYGLYSSVLLSAWVVVSLDARQTSAWDKLLGDWSYPVYLFHTTVAAWLLPWFGYGRSFRFCLAAFAGTIAVAWLVVVLLDRPLARLKRPGRRTLAPEKDNPPAF</sequence>
<feature type="transmembrane region" description="Helical" evidence="1">
    <location>
        <begin position="294"/>
        <end position="316"/>
    </location>
</feature>
<feature type="transmembrane region" description="Helical" evidence="1">
    <location>
        <begin position="236"/>
        <end position="255"/>
    </location>
</feature>
<evidence type="ECO:0000313" key="4">
    <source>
        <dbReference type="Proteomes" id="UP000245812"/>
    </source>
</evidence>
<dbReference type="Pfam" id="PF01757">
    <property type="entry name" value="Acyl_transf_3"/>
    <property type="match status" value="1"/>
</dbReference>
<dbReference type="InterPro" id="IPR002656">
    <property type="entry name" value="Acyl_transf_3_dom"/>
</dbReference>
<keyword evidence="1" id="KW-0812">Transmembrane</keyword>
<feature type="transmembrane region" description="Helical" evidence="1">
    <location>
        <begin position="186"/>
        <end position="205"/>
    </location>
</feature>
<evidence type="ECO:0000256" key="1">
    <source>
        <dbReference type="SAM" id="Phobius"/>
    </source>
</evidence>
<feature type="transmembrane region" description="Helical" evidence="1">
    <location>
        <begin position="37"/>
        <end position="56"/>
    </location>
</feature>
<proteinExistence type="predicted"/>
<dbReference type="PANTHER" id="PTHR23028">
    <property type="entry name" value="ACETYLTRANSFERASE"/>
    <property type="match status" value="1"/>
</dbReference>
<feature type="transmembrane region" description="Helical" evidence="1">
    <location>
        <begin position="161"/>
        <end position="180"/>
    </location>
</feature>
<dbReference type="AlphaFoldDB" id="A0A316HZZ2"/>
<evidence type="ECO:0000259" key="2">
    <source>
        <dbReference type="Pfam" id="PF01757"/>
    </source>
</evidence>
<protein>
    <submittedName>
        <fullName evidence="3">Peptidoglycan/LPS O-acetylase OafA/YrhL</fullName>
    </submittedName>
</protein>
<feature type="transmembrane region" description="Helical" evidence="1">
    <location>
        <begin position="133"/>
        <end position="154"/>
    </location>
</feature>
<dbReference type="InterPro" id="IPR050879">
    <property type="entry name" value="Acyltransferase_3"/>
</dbReference>
<keyword evidence="1" id="KW-0472">Membrane</keyword>
<gene>
    <name evidence="3" type="ORF">C7456_10810</name>
</gene>
<feature type="transmembrane region" description="Helical" evidence="1">
    <location>
        <begin position="212"/>
        <end position="230"/>
    </location>
</feature>
<dbReference type="Proteomes" id="UP000245812">
    <property type="component" value="Unassembled WGS sequence"/>
</dbReference>
<keyword evidence="4" id="KW-1185">Reference proteome</keyword>
<dbReference type="RefSeq" id="WP_109723850.1">
    <property type="nucleotide sequence ID" value="NZ_MSZV01000089.1"/>
</dbReference>
<evidence type="ECO:0000313" key="3">
    <source>
        <dbReference type="EMBL" id="PWK85715.1"/>
    </source>
</evidence>
<feature type="transmembrane region" description="Helical" evidence="1">
    <location>
        <begin position="267"/>
        <end position="288"/>
    </location>
</feature>